<evidence type="ECO:0000313" key="4">
    <source>
        <dbReference type="Proteomes" id="UP000813385"/>
    </source>
</evidence>
<evidence type="ECO:0000313" key="3">
    <source>
        <dbReference type="EMBL" id="KAH7374415.1"/>
    </source>
</evidence>
<feature type="region of interest" description="Disordered" evidence="1">
    <location>
        <begin position="27"/>
        <end position="58"/>
    </location>
</feature>
<evidence type="ECO:0000256" key="1">
    <source>
        <dbReference type="SAM" id="MobiDB-lite"/>
    </source>
</evidence>
<proteinExistence type="predicted"/>
<gene>
    <name evidence="3" type="ORF">B0T11DRAFT_344059</name>
</gene>
<reference evidence="3" key="1">
    <citation type="journal article" date="2021" name="Nat. Commun.">
        <title>Genetic determinants of endophytism in the Arabidopsis root mycobiome.</title>
        <authorList>
            <person name="Mesny F."/>
            <person name="Miyauchi S."/>
            <person name="Thiergart T."/>
            <person name="Pickel B."/>
            <person name="Atanasova L."/>
            <person name="Karlsson M."/>
            <person name="Huettel B."/>
            <person name="Barry K.W."/>
            <person name="Haridas S."/>
            <person name="Chen C."/>
            <person name="Bauer D."/>
            <person name="Andreopoulos W."/>
            <person name="Pangilinan J."/>
            <person name="LaButti K."/>
            <person name="Riley R."/>
            <person name="Lipzen A."/>
            <person name="Clum A."/>
            <person name="Drula E."/>
            <person name="Henrissat B."/>
            <person name="Kohler A."/>
            <person name="Grigoriev I.V."/>
            <person name="Martin F.M."/>
            <person name="Hacquard S."/>
        </authorList>
    </citation>
    <scope>NUCLEOTIDE SEQUENCE</scope>
    <source>
        <strain evidence="3">MPI-CAGE-AT-0016</strain>
    </source>
</reference>
<sequence length="205" mass="23079">MHKVLAHAVLASAGLFDACSGSHWPEPPTAPYSSNTQRRRPVQVPMVPASGSQPSRRRWKPKYDAIPLQGSWSSSRWYIDVQPYAPPDIDNTEFGSLDAPFSHSRHHALDKRYQAKTSTLPNREADRGSMTLGSMELDIVGLDCMEPDTEDCNCPCSFVQRRYDPWPEGGYPWRQSNARHSTAAQLLYSTPPYGLHDLNSCWAYI</sequence>
<organism evidence="3 4">
    <name type="scientific">Plectosphaerella cucumerina</name>
    <dbReference type="NCBI Taxonomy" id="40658"/>
    <lineage>
        <taxon>Eukaryota</taxon>
        <taxon>Fungi</taxon>
        <taxon>Dikarya</taxon>
        <taxon>Ascomycota</taxon>
        <taxon>Pezizomycotina</taxon>
        <taxon>Sordariomycetes</taxon>
        <taxon>Hypocreomycetidae</taxon>
        <taxon>Glomerellales</taxon>
        <taxon>Plectosphaerellaceae</taxon>
        <taxon>Plectosphaerella</taxon>
    </lineage>
</organism>
<evidence type="ECO:0000256" key="2">
    <source>
        <dbReference type="SAM" id="SignalP"/>
    </source>
</evidence>
<protein>
    <submittedName>
        <fullName evidence="3">Uncharacterized protein</fullName>
    </submittedName>
</protein>
<dbReference type="AlphaFoldDB" id="A0A8K0TPT2"/>
<dbReference type="EMBL" id="JAGPXD010000001">
    <property type="protein sequence ID" value="KAH7374415.1"/>
    <property type="molecule type" value="Genomic_DNA"/>
</dbReference>
<comment type="caution">
    <text evidence="3">The sequence shown here is derived from an EMBL/GenBank/DDBJ whole genome shotgun (WGS) entry which is preliminary data.</text>
</comment>
<name>A0A8K0TPT2_9PEZI</name>
<feature type="chain" id="PRO_5035421479" evidence="2">
    <location>
        <begin position="22"/>
        <end position="205"/>
    </location>
</feature>
<keyword evidence="2" id="KW-0732">Signal</keyword>
<accession>A0A8K0TPT2</accession>
<dbReference type="Proteomes" id="UP000813385">
    <property type="component" value="Unassembled WGS sequence"/>
</dbReference>
<keyword evidence="4" id="KW-1185">Reference proteome</keyword>
<feature type="signal peptide" evidence="2">
    <location>
        <begin position="1"/>
        <end position="21"/>
    </location>
</feature>